<dbReference type="Pfam" id="PF13387">
    <property type="entry name" value="Lnb_N"/>
    <property type="match status" value="1"/>
</dbReference>
<feature type="domain" description="Lnb N-terminal periplasmic" evidence="3">
    <location>
        <begin position="27"/>
        <end position="165"/>
    </location>
</feature>
<name>A0ABP8MV42_9BACT</name>
<sequence length="401" mass="45629">MSKRFLLFIHCALFSSLTALAQPLSPSARISLITVSPGAELYSSFGHTAIRVYDPVIGVDKVYNYGTFDFRTDNFYLKFMQGTLPYQLSVSDMSTMVYGSQYENRSVKEQVLNLSMAQRQRLSDLLETNYLPENRSYRYKFYYDNCSSRPRDIIAKAAADSIKFSQSFNLGTKSFREWMNDYLGNQPWARFGMNVGLGRPSDETASDYQEMFLPENLYQQFAHATILQPDGRPAPLVTADQTVFQAIQTNQPPTPFYATPEFVFGMVLLVVLILTGRQLRRRQSGYWLDRVLFGFAGICGWVLLLLWVATDHGVTAWNPSLVWLPPFHMPLIFWATQPGHPKRTVNYFRVTFALALISLILYGANVPGQADSLFILTLLVRCAYHMFITHKAQQPVLTNAA</sequence>
<keyword evidence="6" id="KW-1185">Reference proteome</keyword>
<dbReference type="Pfam" id="PF25221">
    <property type="entry name" value="5TMH_Lnb"/>
    <property type="match status" value="1"/>
</dbReference>
<protein>
    <submittedName>
        <fullName evidence="5">DUF4105 domain-containing protein</fullName>
    </submittedName>
</protein>
<dbReference type="InterPro" id="IPR025178">
    <property type="entry name" value="Lnb_N"/>
</dbReference>
<keyword evidence="2" id="KW-0732">Signal</keyword>
<evidence type="ECO:0000256" key="2">
    <source>
        <dbReference type="SAM" id="SignalP"/>
    </source>
</evidence>
<dbReference type="RefSeq" id="WP_345244166.1">
    <property type="nucleotide sequence ID" value="NZ_BAABHD010000029.1"/>
</dbReference>
<comment type="caution">
    <text evidence="5">The sequence shown here is derived from an EMBL/GenBank/DDBJ whole genome shotgun (WGS) entry which is preliminary data.</text>
</comment>
<accession>A0ABP8MV42</accession>
<reference evidence="6" key="1">
    <citation type="journal article" date="2019" name="Int. J. Syst. Evol. Microbiol.">
        <title>The Global Catalogue of Microorganisms (GCM) 10K type strain sequencing project: providing services to taxonomists for standard genome sequencing and annotation.</title>
        <authorList>
            <consortium name="The Broad Institute Genomics Platform"/>
            <consortium name="The Broad Institute Genome Sequencing Center for Infectious Disease"/>
            <person name="Wu L."/>
            <person name="Ma J."/>
        </authorList>
    </citation>
    <scope>NUCLEOTIDE SEQUENCE [LARGE SCALE GENOMIC DNA]</scope>
    <source>
        <strain evidence="6">JCM 17927</strain>
    </source>
</reference>
<dbReference type="InterPro" id="IPR057436">
    <property type="entry name" value="5TMH_Lnb"/>
</dbReference>
<feature type="domain" description="Lnb-like transmembrane" evidence="4">
    <location>
        <begin position="258"/>
        <end position="391"/>
    </location>
</feature>
<evidence type="ECO:0000313" key="6">
    <source>
        <dbReference type="Proteomes" id="UP001501175"/>
    </source>
</evidence>
<feature type="transmembrane region" description="Helical" evidence="1">
    <location>
        <begin position="256"/>
        <end position="275"/>
    </location>
</feature>
<feature type="transmembrane region" description="Helical" evidence="1">
    <location>
        <begin position="287"/>
        <end position="310"/>
    </location>
</feature>
<dbReference type="Proteomes" id="UP001501175">
    <property type="component" value="Unassembled WGS sequence"/>
</dbReference>
<feature type="transmembrane region" description="Helical" evidence="1">
    <location>
        <begin position="316"/>
        <end position="335"/>
    </location>
</feature>
<dbReference type="EMBL" id="BAABHD010000029">
    <property type="protein sequence ID" value="GAA4456665.1"/>
    <property type="molecule type" value="Genomic_DNA"/>
</dbReference>
<keyword evidence="1" id="KW-0472">Membrane</keyword>
<feature type="signal peptide" evidence="2">
    <location>
        <begin position="1"/>
        <end position="21"/>
    </location>
</feature>
<feature type="transmembrane region" description="Helical" evidence="1">
    <location>
        <begin position="347"/>
        <end position="364"/>
    </location>
</feature>
<evidence type="ECO:0000256" key="1">
    <source>
        <dbReference type="SAM" id="Phobius"/>
    </source>
</evidence>
<evidence type="ECO:0000313" key="5">
    <source>
        <dbReference type="EMBL" id="GAA4456665.1"/>
    </source>
</evidence>
<organism evidence="5 6">
    <name type="scientific">Nibrella saemangeumensis</name>
    <dbReference type="NCBI Taxonomy" id="1084526"/>
    <lineage>
        <taxon>Bacteria</taxon>
        <taxon>Pseudomonadati</taxon>
        <taxon>Bacteroidota</taxon>
        <taxon>Cytophagia</taxon>
        <taxon>Cytophagales</taxon>
        <taxon>Spirosomataceae</taxon>
        <taxon>Nibrella</taxon>
    </lineage>
</organism>
<evidence type="ECO:0000259" key="3">
    <source>
        <dbReference type="Pfam" id="PF13387"/>
    </source>
</evidence>
<keyword evidence="1" id="KW-1133">Transmembrane helix</keyword>
<keyword evidence="1" id="KW-0812">Transmembrane</keyword>
<feature type="chain" id="PRO_5045982267" evidence="2">
    <location>
        <begin position="22"/>
        <end position="401"/>
    </location>
</feature>
<gene>
    <name evidence="5" type="ORF">GCM10023189_26240</name>
</gene>
<evidence type="ECO:0000259" key="4">
    <source>
        <dbReference type="Pfam" id="PF25221"/>
    </source>
</evidence>
<proteinExistence type="predicted"/>